<evidence type="ECO:0000256" key="1">
    <source>
        <dbReference type="SAM" id="Phobius"/>
    </source>
</evidence>
<keyword evidence="1" id="KW-0812">Transmembrane</keyword>
<feature type="transmembrane region" description="Helical" evidence="1">
    <location>
        <begin position="46"/>
        <end position="66"/>
    </location>
</feature>
<keyword evidence="4" id="KW-1185">Reference proteome</keyword>
<feature type="transmembrane region" description="Helical" evidence="1">
    <location>
        <begin position="174"/>
        <end position="196"/>
    </location>
</feature>
<dbReference type="PANTHER" id="PTHR34473:SF2">
    <property type="entry name" value="UPF0699 TRANSMEMBRANE PROTEIN YDBT"/>
    <property type="match status" value="1"/>
</dbReference>
<feature type="domain" description="YdbS-like PH" evidence="2">
    <location>
        <begin position="245"/>
        <end position="319"/>
    </location>
</feature>
<keyword evidence="1" id="KW-0472">Membrane</keyword>
<feature type="transmembrane region" description="Helical" evidence="1">
    <location>
        <begin position="12"/>
        <end position="34"/>
    </location>
</feature>
<feature type="transmembrane region" description="Helical" evidence="1">
    <location>
        <begin position="216"/>
        <end position="243"/>
    </location>
</feature>
<protein>
    <submittedName>
        <fullName evidence="3">PH domain-containing protein</fullName>
    </submittedName>
</protein>
<evidence type="ECO:0000313" key="3">
    <source>
        <dbReference type="EMBL" id="MCF6139362.1"/>
    </source>
</evidence>
<proteinExistence type="predicted"/>
<evidence type="ECO:0000259" key="2">
    <source>
        <dbReference type="Pfam" id="PF03703"/>
    </source>
</evidence>
<feature type="domain" description="YdbS-like PH" evidence="2">
    <location>
        <begin position="63"/>
        <end position="140"/>
    </location>
</feature>
<feature type="domain" description="YdbS-like PH" evidence="2">
    <location>
        <begin position="395"/>
        <end position="471"/>
    </location>
</feature>
<dbReference type="Pfam" id="PF03703">
    <property type="entry name" value="bPH_2"/>
    <property type="match status" value="3"/>
</dbReference>
<feature type="transmembrane region" description="Helical" evidence="1">
    <location>
        <begin position="350"/>
        <end position="367"/>
    </location>
</feature>
<dbReference type="InterPro" id="IPR005182">
    <property type="entry name" value="YdbS-like_PH"/>
</dbReference>
<dbReference type="RefSeq" id="WP_236338129.1">
    <property type="nucleotide sequence ID" value="NZ_JAKIJS010000003.1"/>
</dbReference>
<dbReference type="InterPro" id="IPR014529">
    <property type="entry name" value="UCP026631"/>
</dbReference>
<organism evidence="3 4">
    <name type="scientific">Pseudalkalibacillus berkeleyi</name>
    <dbReference type="NCBI Taxonomy" id="1069813"/>
    <lineage>
        <taxon>Bacteria</taxon>
        <taxon>Bacillati</taxon>
        <taxon>Bacillota</taxon>
        <taxon>Bacilli</taxon>
        <taxon>Bacillales</taxon>
        <taxon>Fictibacillaceae</taxon>
        <taxon>Pseudalkalibacillus</taxon>
    </lineage>
</organism>
<keyword evidence="1" id="KW-1133">Transmembrane helix</keyword>
<reference evidence="3 4" key="1">
    <citation type="submission" date="2022-01" db="EMBL/GenBank/DDBJ databases">
        <title>Alkalihalobacillus sp. EGI L200015, a novel bacterium isolated from a salt lake sediment.</title>
        <authorList>
            <person name="Gao L."/>
            <person name="Fang B.-Z."/>
            <person name="Li W.-J."/>
        </authorList>
    </citation>
    <scope>NUCLEOTIDE SEQUENCE [LARGE SCALE GENOMIC DNA]</scope>
    <source>
        <strain evidence="3 4">KCTC 12718</strain>
    </source>
</reference>
<accession>A0ABS9H334</accession>
<evidence type="ECO:0000313" key="4">
    <source>
        <dbReference type="Proteomes" id="UP001649381"/>
    </source>
</evidence>
<dbReference type="EMBL" id="JAKIJS010000003">
    <property type="protein sequence ID" value="MCF6139362.1"/>
    <property type="molecule type" value="Genomic_DNA"/>
</dbReference>
<dbReference type="Proteomes" id="UP001649381">
    <property type="component" value="Unassembled WGS sequence"/>
</dbReference>
<name>A0ABS9H334_9BACL</name>
<comment type="caution">
    <text evidence="3">The sequence shown here is derived from an EMBL/GenBank/DDBJ whole genome shotgun (WGS) entry which is preliminary data.</text>
</comment>
<dbReference type="PANTHER" id="PTHR34473">
    <property type="entry name" value="UPF0699 TRANSMEMBRANE PROTEIN YDBS"/>
    <property type="match status" value="1"/>
</dbReference>
<sequence length="474" mass="54372">MYKPTRLHPLAAGLSFLKLLKEWFIPLIIFFFIGPGNETDMFWVKFAPFLFIGLLAVYGLIQWFRFTYHIEGDELKIEHGVFVRKKRYIPQKRIQSIDYTQGIFHRFFKVVKVNIETAGGGMGAEASLAAIRKMDADQLSEVLRDNKRTESPEESTPSTIESPLYTYTLSMKDLLIAASTSGGIGVMLPLVGTFASQLDSIIPEDFYVIAFNWLSGFSWVIIAALAFISVFVAWFASFMGVILKYANFQLKRYDDRIVITRGLLEKRELTFPLHRVQGIRIVENVLRQPFGYATVHVESAGGAGPEAGMSAMLLPIIKRKHLNRELHKIMSGYQLPDQMNTLPRRSMKRYILRGVLPSVLLLPLLWWLPSSLWVLLIVPIATLALWGVLRYKDGKWFVNDKAFYIQSRGLSRSLLITEKRRMQDFEVTESFFQKRHQLTSLKTSILSAGVGKAFRLMDVDRDEGKDVFNWYTRE</sequence>
<feature type="transmembrane region" description="Helical" evidence="1">
    <location>
        <begin position="373"/>
        <end position="391"/>
    </location>
</feature>
<gene>
    <name evidence="3" type="ORF">L2716_16675</name>
</gene>
<dbReference type="PIRSF" id="PIRSF026631">
    <property type="entry name" value="UCP026631"/>
    <property type="match status" value="1"/>
</dbReference>